<reference evidence="2" key="1">
    <citation type="journal article" date="2015" name="Nature">
        <title>Complex archaea that bridge the gap between prokaryotes and eukaryotes.</title>
        <authorList>
            <person name="Spang A."/>
            <person name="Saw J.H."/>
            <person name="Jorgensen S.L."/>
            <person name="Zaremba-Niedzwiedzka K."/>
            <person name="Martijn J."/>
            <person name="Lind A.E."/>
            <person name="van Eijk R."/>
            <person name="Schleper C."/>
            <person name="Guy L."/>
            <person name="Ettema T.J."/>
        </authorList>
    </citation>
    <scope>NUCLEOTIDE SEQUENCE</scope>
</reference>
<accession>A0A0F9KGK3</accession>
<comment type="caution">
    <text evidence="2">The sequence shown here is derived from an EMBL/GenBank/DDBJ whole genome shotgun (WGS) entry which is preliminary data.</text>
</comment>
<evidence type="ECO:0000313" key="2">
    <source>
        <dbReference type="EMBL" id="KKM73856.1"/>
    </source>
</evidence>
<dbReference type="EMBL" id="LAZR01009234">
    <property type="protein sequence ID" value="KKM73856.1"/>
    <property type="molecule type" value="Genomic_DNA"/>
</dbReference>
<gene>
    <name evidence="2" type="ORF">LCGC14_1406190</name>
</gene>
<dbReference type="AlphaFoldDB" id="A0A0F9KGK3"/>
<evidence type="ECO:0000256" key="1">
    <source>
        <dbReference type="SAM" id="MobiDB-lite"/>
    </source>
</evidence>
<proteinExistence type="predicted"/>
<sequence length="130" mass="15263">MEIEKTRETSWKIQLKHNNENVEITSVEISGEVRIIKLALLKSNKSVKVEMNKEEFYNFLSLITAFKDVVIGEEPFVINDDLRVSKEKKSQIQDTANIKSEFYQINPDNTEENVEDNESEELNPEEWDPW</sequence>
<feature type="compositionally biased region" description="Acidic residues" evidence="1">
    <location>
        <begin position="109"/>
        <end position="130"/>
    </location>
</feature>
<name>A0A0F9KGK3_9ZZZZ</name>
<feature type="region of interest" description="Disordered" evidence="1">
    <location>
        <begin position="105"/>
        <end position="130"/>
    </location>
</feature>
<protein>
    <submittedName>
        <fullName evidence="2">Uncharacterized protein</fullName>
    </submittedName>
</protein>
<organism evidence="2">
    <name type="scientific">marine sediment metagenome</name>
    <dbReference type="NCBI Taxonomy" id="412755"/>
    <lineage>
        <taxon>unclassified sequences</taxon>
        <taxon>metagenomes</taxon>
        <taxon>ecological metagenomes</taxon>
    </lineage>
</organism>